<feature type="binding site" description="covalent" evidence="13">
    <location>
        <position position="105"/>
    </location>
    <ligand>
        <name>heme</name>
        <dbReference type="ChEBI" id="CHEBI:30413"/>
        <label>2</label>
    </ligand>
</feature>
<comment type="PTM">
    <text evidence="13">Binds 5 heme groups per subunit.</text>
</comment>
<keyword evidence="12 15" id="KW-0472">Membrane</keyword>
<dbReference type="STRING" id="673.AL542_17750"/>
<dbReference type="NCBIfam" id="NF011606">
    <property type="entry name" value="PRK15032.1"/>
    <property type="match status" value="1"/>
</dbReference>
<feature type="binding site" description="covalent" evidence="13">
    <location>
        <position position="360"/>
    </location>
    <ligand>
        <name>heme</name>
        <dbReference type="ChEBI" id="CHEBI:30413"/>
        <label>5</label>
    </ligand>
</feature>
<sequence length="415" mass="46277">MVRRLASKPASGMGPNTNYKNFMGVSIFMKKLLQKLTKPSAKYSILALVLIGAVITVTGIVVMNKSLDYFSKTEFCISCHTMQQNYEEYKQSIHYSNAKGIRAECVDCHQPKDFTGKILRKLGAYKDVYHHFITGKIDTPEKFEEHRLELAQKVWERMSDENYKTCTTCHSYEAMDHEKQSVQAMKEMIPAAKENMACIECHKGIAHELPNMAGGFRKTFETLSASAIAPAGAKKLYSLEEKNLFATADANGKVEGQLLPASEVDVIGEEGDMLKVRVQGWIETNGKGRVMTEYMGKRVFKATVRGAVKATETIISEEVDPATNIAWKQVAVEAYITKDGMLESIQPVWDYASEMYASTCNSCHAAPDPGHFTANGWISNLKAMSAYYRLSKTEERTLLKYLQNHGRDTGGAGAH</sequence>
<keyword evidence="6 13" id="KW-0349">Heme</keyword>
<evidence type="ECO:0000256" key="1">
    <source>
        <dbReference type="ARBA" id="ARBA00004249"/>
    </source>
</evidence>
<dbReference type="GO" id="GO:0009276">
    <property type="term" value="C:Gram-negative-bacterium-type cell wall"/>
    <property type="evidence" value="ECO:0007669"/>
    <property type="project" value="InterPro"/>
</dbReference>
<evidence type="ECO:0000256" key="3">
    <source>
        <dbReference type="ARBA" id="ARBA00022448"/>
    </source>
</evidence>
<evidence type="ECO:0000256" key="5">
    <source>
        <dbReference type="ARBA" id="ARBA00022519"/>
    </source>
</evidence>
<evidence type="ECO:0000256" key="2">
    <source>
        <dbReference type="ARBA" id="ARBA00006417"/>
    </source>
</evidence>
<keyword evidence="11 14" id="KW-0408">Iron</keyword>
<dbReference type="Pfam" id="PF03264">
    <property type="entry name" value="Cytochrom_NNT"/>
    <property type="match status" value="1"/>
</dbReference>
<dbReference type="Gene3D" id="1.10.3820.10">
    <property type="entry name" value="Di-heme elbow motif domain"/>
    <property type="match status" value="1"/>
</dbReference>
<feature type="binding site" description="axial binding residue" evidence="14">
    <location>
        <position position="80"/>
    </location>
    <ligand>
        <name>heme</name>
        <dbReference type="ChEBI" id="CHEBI:30413"/>
        <label>1</label>
    </ligand>
    <ligandPart>
        <name>Fe</name>
        <dbReference type="ChEBI" id="CHEBI:18248"/>
    </ligandPart>
</feature>
<evidence type="ECO:0000256" key="13">
    <source>
        <dbReference type="PIRSR" id="PIRSR000014-1"/>
    </source>
</evidence>
<dbReference type="AlphaFoldDB" id="A0A377HM04"/>
<dbReference type="InterPro" id="IPR051174">
    <property type="entry name" value="Cytochrome_c-type_ET"/>
</dbReference>
<feature type="binding site" description="axial binding residue" evidence="14">
    <location>
        <position position="364"/>
    </location>
    <ligand>
        <name>heme</name>
        <dbReference type="ChEBI" id="CHEBI:30413"/>
        <label>5</label>
    </ligand>
    <ligandPart>
        <name>Fe</name>
        <dbReference type="ChEBI" id="CHEBI:18248"/>
    </ligandPart>
</feature>
<feature type="binding site" description="covalent" evidence="13">
    <location>
        <position position="201"/>
    </location>
    <ligand>
        <name>heme</name>
        <dbReference type="ChEBI" id="CHEBI:30413"/>
        <label>4</label>
    </ligand>
</feature>
<gene>
    <name evidence="17" type="primary">torC_1</name>
    <name evidence="17" type="ORF">NCTC11645_01653</name>
</gene>
<feature type="binding site" description="axial binding residue" evidence="14">
    <location>
        <position position="170"/>
    </location>
    <ligand>
        <name>heme</name>
        <dbReference type="ChEBI" id="CHEBI:30413"/>
        <label>3</label>
    </ligand>
    <ligandPart>
        <name>Fe</name>
        <dbReference type="ChEBI" id="CHEBI:18248"/>
    </ligandPart>
</feature>
<organism evidence="17 18">
    <name type="scientific">Grimontia hollisae</name>
    <name type="common">Vibrio hollisae</name>
    <dbReference type="NCBI Taxonomy" id="673"/>
    <lineage>
        <taxon>Bacteria</taxon>
        <taxon>Pseudomonadati</taxon>
        <taxon>Pseudomonadota</taxon>
        <taxon>Gammaproteobacteria</taxon>
        <taxon>Vibrionales</taxon>
        <taxon>Vibrionaceae</taxon>
        <taxon>Grimontia</taxon>
    </lineage>
</organism>
<evidence type="ECO:0000256" key="15">
    <source>
        <dbReference type="SAM" id="Phobius"/>
    </source>
</evidence>
<keyword evidence="5" id="KW-0997">Cell inner membrane</keyword>
<dbReference type="InterPro" id="IPR036280">
    <property type="entry name" value="Multihaem_cyt_sf"/>
</dbReference>
<keyword evidence="3" id="KW-0813">Transport</keyword>
<keyword evidence="10 15" id="KW-1133">Transmembrane helix</keyword>
<dbReference type="PANTHER" id="PTHR30333">
    <property type="entry name" value="CYTOCHROME C-TYPE PROTEIN"/>
    <property type="match status" value="1"/>
</dbReference>
<feature type="binding site" description="covalent" evidence="13">
    <location>
        <position position="79"/>
    </location>
    <ligand>
        <name>heme</name>
        <dbReference type="ChEBI" id="CHEBI:30413"/>
        <label>1</label>
    </ligand>
</feature>
<dbReference type="Proteomes" id="UP000254512">
    <property type="component" value="Unassembled WGS sequence"/>
</dbReference>
<dbReference type="EMBL" id="UGHD01000002">
    <property type="protein sequence ID" value="STO57268.1"/>
    <property type="molecule type" value="Genomic_DNA"/>
</dbReference>
<evidence type="ECO:0000256" key="6">
    <source>
        <dbReference type="ARBA" id="ARBA00022617"/>
    </source>
</evidence>
<evidence type="ECO:0000259" key="16">
    <source>
        <dbReference type="Pfam" id="PF03264"/>
    </source>
</evidence>
<evidence type="ECO:0000256" key="11">
    <source>
        <dbReference type="ARBA" id="ARBA00023004"/>
    </source>
</evidence>
<dbReference type="FunFam" id="1.10.3820.10:FF:000001">
    <property type="entry name" value="Cytochrome c-type protein"/>
    <property type="match status" value="1"/>
</dbReference>
<dbReference type="PANTHER" id="PTHR30333:SF2">
    <property type="entry name" value="CYTOCHROME C-TYPE PROTEIN TORC"/>
    <property type="match status" value="1"/>
</dbReference>
<evidence type="ECO:0000256" key="14">
    <source>
        <dbReference type="PIRSR" id="PIRSR000014-2"/>
    </source>
</evidence>
<protein>
    <submittedName>
        <fullName evidence="17">Cytochrome c-type protein TorC</fullName>
    </submittedName>
</protein>
<dbReference type="InterPro" id="IPR009154">
    <property type="entry name" value="Membr-bd_4haem_cyt_TorC"/>
</dbReference>
<evidence type="ECO:0000256" key="8">
    <source>
        <dbReference type="ARBA" id="ARBA00022723"/>
    </source>
</evidence>
<evidence type="ECO:0000256" key="10">
    <source>
        <dbReference type="ARBA" id="ARBA00022989"/>
    </source>
</evidence>
<dbReference type="SUPFAM" id="SSF48695">
    <property type="entry name" value="Multiheme cytochromes"/>
    <property type="match status" value="1"/>
</dbReference>
<dbReference type="InterPro" id="IPR038266">
    <property type="entry name" value="NapC/NirT_cytc_sf"/>
</dbReference>
<comment type="similarity">
    <text evidence="2">Belongs to the TorC/TorY family.</text>
</comment>
<feature type="binding site" description="covalent" evidence="13">
    <location>
        <position position="198"/>
    </location>
    <ligand>
        <name>heme</name>
        <dbReference type="ChEBI" id="CHEBI:30413"/>
        <label>4</label>
    </ligand>
</feature>
<feature type="binding site" description="axial binding residue" evidence="14">
    <location>
        <position position="109"/>
    </location>
    <ligand>
        <name>heme</name>
        <dbReference type="ChEBI" id="CHEBI:30413"/>
        <label>2</label>
    </ligand>
    <ligandPart>
        <name>Fe</name>
        <dbReference type="ChEBI" id="CHEBI:18248"/>
    </ligandPart>
</feature>
<reference evidence="17 18" key="1">
    <citation type="submission" date="2018-06" db="EMBL/GenBank/DDBJ databases">
        <authorList>
            <consortium name="Pathogen Informatics"/>
            <person name="Doyle S."/>
        </authorList>
    </citation>
    <scope>NUCLEOTIDE SEQUENCE [LARGE SCALE GENOMIC DNA]</scope>
    <source>
        <strain evidence="17 18">NCTC11645</strain>
    </source>
</reference>
<feature type="binding site" description="covalent" evidence="13">
    <location>
        <position position="166"/>
    </location>
    <ligand>
        <name>heme</name>
        <dbReference type="ChEBI" id="CHEBI:30413"/>
        <label>3</label>
    </ligand>
</feature>
<proteinExistence type="inferred from homology"/>
<evidence type="ECO:0000256" key="4">
    <source>
        <dbReference type="ARBA" id="ARBA00022475"/>
    </source>
</evidence>
<evidence type="ECO:0000313" key="18">
    <source>
        <dbReference type="Proteomes" id="UP000254512"/>
    </source>
</evidence>
<evidence type="ECO:0000256" key="9">
    <source>
        <dbReference type="ARBA" id="ARBA00022982"/>
    </source>
</evidence>
<name>A0A377HM04_GRIHO</name>
<feature type="binding site" description="covalent" evidence="13">
    <location>
        <position position="169"/>
    </location>
    <ligand>
        <name>heme</name>
        <dbReference type="ChEBI" id="CHEBI:30413"/>
        <label>3</label>
    </ligand>
</feature>
<accession>A0A377HM04</accession>
<dbReference type="PIRSF" id="PIRSF000014">
    <property type="entry name" value="4_hem_cytch_TorC"/>
    <property type="match status" value="1"/>
</dbReference>
<evidence type="ECO:0000313" key="17">
    <source>
        <dbReference type="EMBL" id="STO57268.1"/>
    </source>
</evidence>
<keyword evidence="7 15" id="KW-0812">Transmembrane</keyword>
<dbReference type="InterPro" id="IPR005126">
    <property type="entry name" value="NapC/NirT_cyt_c_N"/>
</dbReference>
<comment type="subcellular location">
    <subcellularLocation>
        <location evidence="1">Cell inner membrane</location>
        <topology evidence="1">Single-pass type II membrane protein</topology>
    </subcellularLocation>
</comment>
<feature type="transmembrane region" description="Helical" evidence="15">
    <location>
        <begin position="43"/>
        <end position="63"/>
    </location>
</feature>
<feature type="binding site" description="axial binding residue" evidence="14">
    <location>
        <position position="202"/>
    </location>
    <ligand>
        <name>heme</name>
        <dbReference type="ChEBI" id="CHEBI:30413"/>
        <label>4</label>
    </ligand>
    <ligandPart>
        <name>Fe</name>
        <dbReference type="ChEBI" id="CHEBI:18248"/>
    </ligandPart>
</feature>
<feature type="binding site" description="covalent" evidence="13">
    <location>
        <position position="363"/>
    </location>
    <ligand>
        <name>heme</name>
        <dbReference type="ChEBI" id="CHEBI:30413"/>
        <label>5</label>
    </ligand>
</feature>
<keyword evidence="4" id="KW-1003">Cell membrane</keyword>
<keyword evidence="9" id="KW-0249">Electron transport</keyword>
<dbReference type="GO" id="GO:0005886">
    <property type="term" value="C:plasma membrane"/>
    <property type="evidence" value="ECO:0007669"/>
    <property type="project" value="UniProtKB-SubCell"/>
</dbReference>
<keyword evidence="8" id="KW-0479">Metal-binding</keyword>
<feature type="domain" description="NapC/NirT cytochrome c N-terminal" evidence="16">
    <location>
        <begin position="39"/>
        <end position="212"/>
    </location>
</feature>
<dbReference type="GO" id="GO:0020037">
    <property type="term" value="F:heme binding"/>
    <property type="evidence" value="ECO:0007669"/>
    <property type="project" value="InterPro"/>
</dbReference>
<feature type="binding site" description="covalent" evidence="13">
    <location>
        <position position="76"/>
    </location>
    <ligand>
        <name>heme</name>
        <dbReference type="ChEBI" id="CHEBI:30413"/>
        <label>1</label>
    </ligand>
</feature>
<evidence type="ECO:0000256" key="12">
    <source>
        <dbReference type="ARBA" id="ARBA00023136"/>
    </source>
</evidence>
<dbReference type="GO" id="GO:0009055">
    <property type="term" value="F:electron transfer activity"/>
    <property type="evidence" value="ECO:0007669"/>
    <property type="project" value="InterPro"/>
</dbReference>
<dbReference type="GO" id="GO:0009061">
    <property type="term" value="P:anaerobic respiration"/>
    <property type="evidence" value="ECO:0007669"/>
    <property type="project" value="TreeGrafter"/>
</dbReference>
<dbReference type="GO" id="GO:0005506">
    <property type="term" value="F:iron ion binding"/>
    <property type="evidence" value="ECO:0007669"/>
    <property type="project" value="InterPro"/>
</dbReference>
<evidence type="ECO:0000256" key="7">
    <source>
        <dbReference type="ARBA" id="ARBA00022692"/>
    </source>
</evidence>
<feature type="binding site" description="covalent" evidence="13">
    <location>
        <position position="108"/>
    </location>
    <ligand>
        <name>heme</name>
        <dbReference type="ChEBI" id="CHEBI:30413"/>
        <label>2</label>
    </ligand>
</feature>